<proteinExistence type="predicted"/>
<sequence length="743" mass="83755">MHIGCEYRYPEALDGLSPVEERLIALQASFGYITEFTVDNKTPSGLSYRKHVKGHFVVFPNKVEDLVATVLPRPLLETIENIHVSWSGSSKPGAADVGLLLQVRKSRVTAALSWLQKNNPLYEHIAIDHGEIDDWQYADGSNVPMLIMDSMQRDEPSVAEKTQTDHIVPDTDRGLEDNRFTSIEEIVASAQAQSGHDSNLPGGTLPNEQDLPLSETTSSGMFPLDGPAAFEEADKLSFLADAIQTSRTRGADEAEPCAMHVQGTGAQLYILVERGAEFTYSLHEDFFLRTFPKLFPWGRGGPKALHASDLQQQQAPAAAVLYVNHSLSYLARYVLQRHGMVRTTKGSFERVERVSETLTGDRLKNAEDEMRETRKTTDPDVAFLLRELSIFGHAQPLSNETRLLMRRKIQAINIWTGTPAIWFPINPNDINSPVKMRLSIHRLHDYHAAKDVLADLRGIYDRIALSIMDPVSSAIFFHREISLFFEKYVRTGQESIFGKASHYYATVETNDRGSLHLHGLLWLHGNMELPSLIDDIADPREEEYRARVVRYVDSVFHECLDEDAGKALRQERKPIHPVEEMINDTEALSAAFDAEANFIAHCCQVHSHTYTCIKYSLKGLTNHDADKYRRTTCRFKAPWKIVDATRLNDDNLLTIRRNHPLVNRYNKAMAVGLRHNHDVSMILTRTKGLAMVFYITNYATKLDTPCGDESPTRPESSDSFAKMPCRGVTHQHQPIKAPSDLPC</sequence>
<reference evidence="4" key="1">
    <citation type="submission" date="2021-09" db="EMBL/GenBank/DDBJ databases">
        <title>A high-quality genome of the endoparasitic fungus Hirsutella rhossiliensis with a comparison of Hirsutella genomes reveals transposable elements contributing to genome size variation.</title>
        <authorList>
            <person name="Lin R."/>
            <person name="Jiao Y."/>
            <person name="Sun X."/>
            <person name="Ling J."/>
            <person name="Xie B."/>
            <person name="Cheng X."/>
        </authorList>
    </citation>
    <scope>NUCLEOTIDE SEQUENCE</scope>
    <source>
        <strain evidence="4">HR02</strain>
    </source>
</reference>
<name>A0A9P8MNX2_9HYPO</name>
<organism evidence="4 5">
    <name type="scientific">Hirsutella rhossiliensis</name>
    <dbReference type="NCBI Taxonomy" id="111463"/>
    <lineage>
        <taxon>Eukaryota</taxon>
        <taxon>Fungi</taxon>
        <taxon>Dikarya</taxon>
        <taxon>Ascomycota</taxon>
        <taxon>Pezizomycotina</taxon>
        <taxon>Sordariomycetes</taxon>
        <taxon>Hypocreomycetidae</taxon>
        <taxon>Hypocreales</taxon>
        <taxon>Ophiocordycipitaceae</taxon>
        <taxon>Hirsutella</taxon>
    </lineage>
</organism>
<protein>
    <submittedName>
        <fullName evidence="4">ATP-dependent DNA helicase PIF1</fullName>
    </submittedName>
</protein>
<dbReference type="OrthoDB" id="4847173at2759"/>
<dbReference type="GO" id="GO:0004386">
    <property type="term" value="F:helicase activity"/>
    <property type="evidence" value="ECO:0007669"/>
    <property type="project" value="UniProtKB-KW"/>
</dbReference>
<dbReference type="GeneID" id="68359280"/>
<dbReference type="Pfam" id="PF14214">
    <property type="entry name" value="Helitron_like_N"/>
    <property type="match status" value="1"/>
</dbReference>
<dbReference type="Proteomes" id="UP000824596">
    <property type="component" value="Unassembled WGS sequence"/>
</dbReference>
<feature type="domain" description="Helitron helicase-like" evidence="2">
    <location>
        <begin position="332"/>
        <end position="521"/>
    </location>
</feature>
<comment type="caution">
    <text evidence="4">The sequence shown here is derived from an EMBL/GenBank/DDBJ whole genome shotgun (WGS) entry which is preliminary data.</text>
</comment>
<keyword evidence="4" id="KW-0347">Helicase</keyword>
<feature type="domain" description="DUF6570" evidence="3">
    <location>
        <begin position="2"/>
        <end position="132"/>
    </location>
</feature>
<dbReference type="RefSeq" id="XP_044715977.1">
    <property type="nucleotide sequence ID" value="XM_044868622.1"/>
</dbReference>
<evidence type="ECO:0000313" key="4">
    <source>
        <dbReference type="EMBL" id="KAH0958464.1"/>
    </source>
</evidence>
<dbReference type="AlphaFoldDB" id="A0A9P8MNX2"/>
<keyword evidence="4" id="KW-0547">Nucleotide-binding</keyword>
<evidence type="ECO:0000256" key="1">
    <source>
        <dbReference type="SAM" id="MobiDB-lite"/>
    </source>
</evidence>
<dbReference type="InterPro" id="IPR025476">
    <property type="entry name" value="Helitron_helicase-like"/>
</dbReference>
<keyword evidence="4" id="KW-0378">Hydrolase</keyword>
<feature type="region of interest" description="Disordered" evidence="1">
    <location>
        <begin position="705"/>
        <end position="743"/>
    </location>
</feature>
<feature type="region of interest" description="Disordered" evidence="1">
    <location>
        <begin position="190"/>
        <end position="209"/>
    </location>
</feature>
<evidence type="ECO:0000259" key="2">
    <source>
        <dbReference type="Pfam" id="PF14214"/>
    </source>
</evidence>
<evidence type="ECO:0000313" key="5">
    <source>
        <dbReference type="Proteomes" id="UP000824596"/>
    </source>
</evidence>
<dbReference type="Pfam" id="PF20209">
    <property type="entry name" value="DUF6570"/>
    <property type="match status" value="1"/>
</dbReference>
<accession>A0A9P8MNX2</accession>
<dbReference type="InterPro" id="IPR046700">
    <property type="entry name" value="DUF6570"/>
</dbReference>
<dbReference type="EMBL" id="JAIZPD010000015">
    <property type="protein sequence ID" value="KAH0958464.1"/>
    <property type="molecule type" value="Genomic_DNA"/>
</dbReference>
<evidence type="ECO:0000259" key="3">
    <source>
        <dbReference type="Pfam" id="PF20209"/>
    </source>
</evidence>
<gene>
    <name evidence="4" type="ORF">HRG_10151</name>
</gene>
<keyword evidence="4" id="KW-0067">ATP-binding</keyword>
<keyword evidence="5" id="KW-1185">Reference proteome</keyword>